<feature type="chain" id="PRO_5042227392" evidence="1">
    <location>
        <begin position="21"/>
        <end position="362"/>
    </location>
</feature>
<dbReference type="EMBL" id="JAWDGP010005479">
    <property type="protein sequence ID" value="KAK3756705.1"/>
    <property type="molecule type" value="Genomic_DNA"/>
</dbReference>
<dbReference type="Pfam" id="PF00147">
    <property type="entry name" value="Fibrinogen_C"/>
    <property type="match status" value="1"/>
</dbReference>
<evidence type="ECO:0000256" key="1">
    <source>
        <dbReference type="SAM" id="SignalP"/>
    </source>
</evidence>
<dbReference type="GO" id="GO:0005615">
    <property type="term" value="C:extracellular space"/>
    <property type="evidence" value="ECO:0007669"/>
    <property type="project" value="TreeGrafter"/>
</dbReference>
<accession>A0AAE1D4P8</accession>
<feature type="signal peptide" evidence="1">
    <location>
        <begin position="1"/>
        <end position="20"/>
    </location>
</feature>
<dbReference type="AlphaFoldDB" id="A0AAE1D4P8"/>
<name>A0AAE1D4P8_9GAST</name>
<dbReference type="PROSITE" id="PS50835">
    <property type="entry name" value="IG_LIKE"/>
    <property type="match status" value="1"/>
</dbReference>
<feature type="domain" description="Ig-like" evidence="2">
    <location>
        <begin position="37"/>
        <end position="136"/>
    </location>
</feature>
<gene>
    <name evidence="4" type="ORF">RRG08_035461</name>
</gene>
<dbReference type="PANTHER" id="PTHR19143">
    <property type="entry name" value="FIBRINOGEN/TENASCIN/ANGIOPOEITIN"/>
    <property type="match status" value="1"/>
</dbReference>
<feature type="domain" description="Fibrinogen C-terminal" evidence="3">
    <location>
        <begin position="242"/>
        <end position="362"/>
    </location>
</feature>
<proteinExistence type="predicted"/>
<keyword evidence="1" id="KW-0732">Signal</keyword>
<organism evidence="4 5">
    <name type="scientific">Elysia crispata</name>
    <name type="common">lettuce slug</name>
    <dbReference type="NCBI Taxonomy" id="231223"/>
    <lineage>
        <taxon>Eukaryota</taxon>
        <taxon>Metazoa</taxon>
        <taxon>Spiralia</taxon>
        <taxon>Lophotrochozoa</taxon>
        <taxon>Mollusca</taxon>
        <taxon>Gastropoda</taxon>
        <taxon>Heterobranchia</taxon>
        <taxon>Euthyneura</taxon>
        <taxon>Panpulmonata</taxon>
        <taxon>Sacoglossa</taxon>
        <taxon>Placobranchoidea</taxon>
        <taxon>Plakobranchidae</taxon>
        <taxon>Elysia</taxon>
    </lineage>
</organism>
<feature type="non-terminal residue" evidence="4">
    <location>
        <position position="1"/>
    </location>
</feature>
<dbReference type="SMART" id="SM00186">
    <property type="entry name" value="FBG"/>
    <property type="match status" value="1"/>
</dbReference>
<comment type="caution">
    <text evidence="4">The sequence shown here is derived from an EMBL/GenBank/DDBJ whole genome shotgun (WGS) entry which is preliminary data.</text>
</comment>
<evidence type="ECO:0000313" key="4">
    <source>
        <dbReference type="EMBL" id="KAK3756705.1"/>
    </source>
</evidence>
<dbReference type="InterPro" id="IPR007110">
    <property type="entry name" value="Ig-like_dom"/>
</dbReference>
<dbReference type="InterPro" id="IPR050373">
    <property type="entry name" value="Fibrinogen_C-term_domain"/>
</dbReference>
<keyword evidence="5" id="KW-1185">Reference proteome</keyword>
<evidence type="ECO:0000259" key="2">
    <source>
        <dbReference type="PROSITE" id="PS50835"/>
    </source>
</evidence>
<sequence>MGLATRVLLASLLMVMDVRAQSQGLELSLDRDIISMGDQEQVGELTCKANGNDVTVESVSVIWVNITGESSDVVTVTTTKPEHSVALDGILGNGTLENNSGYIVLNQMDAAICGSSYFLCEVTFTKPSGERERAIATAWPRQPRGGEQDVEKSNQTQHLMSLKKRVEDMSQAFEMFNSSFADLLETRRKEQLTQAKLLKRLAELENKTSMLSGPKSCDACFNVSQALYKLETRLEKLEEMKNPDQKTPMVCERGMNETTTEPFLILPEPSIGRKIRCDAQTDGGGWIVFQRRLNGVQNFDLNWANFREGFGNLSTEFWLGNEALYNLTNQNAYELRVDVRTKNGQDLYNTYTSFKIENETAL</sequence>
<dbReference type="Gene3D" id="3.90.215.10">
    <property type="entry name" value="Gamma Fibrinogen, chain A, domain 1"/>
    <property type="match status" value="1"/>
</dbReference>
<protein>
    <submittedName>
        <fullName evidence="4">Uncharacterized protein</fullName>
    </submittedName>
</protein>
<dbReference type="PROSITE" id="PS51406">
    <property type="entry name" value="FIBRINOGEN_C_2"/>
    <property type="match status" value="1"/>
</dbReference>
<reference evidence="4" key="1">
    <citation type="journal article" date="2023" name="G3 (Bethesda)">
        <title>A reference genome for the long-term kleptoplast-retaining sea slug Elysia crispata morphotype clarki.</title>
        <authorList>
            <person name="Eastman K.E."/>
            <person name="Pendleton A.L."/>
            <person name="Shaikh M.A."/>
            <person name="Suttiyut T."/>
            <person name="Ogas R."/>
            <person name="Tomko P."/>
            <person name="Gavelis G."/>
            <person name="Widhalm J.R."/>
            <person name="Wisecaver J.H."/>
        </authorList>
    </citation>
    <scope>NUCLEOTIDE SEQUENCE</scope>
    <source>
        <strain evidence="4">ECLA1</strain>
    </source>
</reference>
<dbReference type="InterPro" id="IPR036056">
    <property type="entry name" value="Fibrinogen-like_C"/>
</dbReference>
<evidence type="ECO:0000259" key="3">
    <source>
        <dbReference type="PROSITE" id="PS51406"/>
    </source>
</evidence>
<dbReference type="InterPro" id="IPR014716">
    <property type="entry name" value="Fibrinogen_a/b/g_C_1"/>
</dbReference>
<dbReference type="Proteomes" id="UP001283361">
    <property type="component" value="Unassembled WGS sequence"/>
</dbReference>
<dbReference type="SUPFAM" id="SSF56496">
    <property type="entry name" value="Fibrinogen C-terminal domain-like"/>
    <property type="match status" value="1"/>
</dbReference>
<evidence type="ECO:0000313" key="5">
    <source>
        <dbReference type="Proteomes" id="UP001283361"/>
    </source>
</evidence>
<dbReference type="InterPro" id="IPR002181">
    <property type="entry name" value="Fibrinogen_a/b/g_C_dom"/>
</dbReference>